<reference evidence="2" key="1">
    <citation type="submission" date="2021-01" db="UniProtKB">
        <authorList>
            <consortium name="EnsemblMetazoa"/>
        </authorList>
    </citation>
    <scope>IDENTIFICATION</scope>
</reference>
<feature type="compositionally biased region" description="Basic residues" evidence="1">
    <location>
        <begin position="200"/>
        <end position="212"/>
    </location>
</feature>
<accession>A0A7M7GER8</accession>
<keyword evidence="3" id="KW-1185">Reference proteome</keyword>
<feature type="compositionally biased region" description="Basic and acidic residues" evidence="1">
    <location>
        <begin position="371"/>
        <end position="389"/>
    </location>
</feature>
<name>A0A7M7GER8_NASVI</name>
<evidence type="ECO:0000313" key="3">
    <source>
        <dbReference type="Proteomes" id="UP000002358"/>
    </source>
</evidence>
<sequence length="421" mass="48469">MSESVAPCSSRVAMSIAFKRARRKFPKNFGLMSNAEEAYESSEQHEDSPSKPNNEQEPRHVETRGIGSISDQLESSLVDSLDAVEISDKVEILCDHCEYYPENFESADQEVISPLTLEEKIEHNCDQRQSNHPNEFVIACEASAKNDRPNYAFHESNRSINLAWKEESDNCENMDSDVEGSRIYEIPQKFYERRSESTPSRRKANHKCKKSSTRSSTRHSCGSYFAPMNHACDDDGLLHSPDCPYYNHYCFHQRCHRFCCCRSCCCCSRSCSSCQDHMANSMHIHEPSTASCRRPSSHRKKRERCSTCQRRYSSPSKIPSTRRADTCSRDSGIFTSVRYENDDYDDGLSNNLEHKDSLCLLQNKYKMGSRKRGECSKREDKYSTKRPEQIDGASEEDDKETKKSSSRKFCRRLLNRCSNSY</sequence>
<dbReference type="InParanoid" id="A0A7M7GER8"/>
<dbReference type="OrthoDB" id="7701610at2759"/>
<proteinExistence type="predicted"/>
<dbReference type="KEGG" id="nvi:100677800"/>
<dbReference type="AlphaFoldDB" id="A0A7M7GER8"/>
<protein>
    <submittedName>
        <fullName evidence="2">Uncharacterized protein</fullName>
    </submittedName>
</protein>
<feature type="region of interest" description="Disordered" evidence="1">
    <location>
        <begin position="192"/>
        <end position="219"/>
    </location>
</feature>
<dbReference type="GeneID" id="100677800"/>
<organism evidence="2 3">
    <name type="scientific">Nasonia vitripennis</name>
    <name type="common">Parasitic wasp</name>
    <dbReference type="NCBI Taxonomy" id="7425"/>
    <lineage>
        <taxon>Eukaryota</taxon>
        <taxon>Metazoa</taxon>
        <taxon>Ecdysozoa</taxon>
        <taxon>Arthropoda</taxon>
        <taxon>Hexapoda</taxon>
        <taxon>Insecta</taxon>
        <taxon>Pterygota</taxon>
        <taxon>Neoptera</taxon>
        <taxon>Endopterygota</taxon>
        <taxon>Hymenoptera</taxon>
        <taxon>Apocrita</taxon>
        <taxon>Proctotrupomorpha</taxon>
        <taxon>Chalcidoidea</taxon>
        <taxon>Pteromalidae</taxon>
        <taxon>Pteromalinae</taxon>
        <taxon>Nasonia</taxon>
    </lineage>
</organism>
<evidence type="ECO:0000256" key="1">
    <source>
        <dbReference type="SAM" id="MobiDB-lite"/>
    </source>
</evidence>
<dbReference type="EnsemblMetazoa" id="XM_003425824">
    <property type="protein sequence ID" value="XP_003425872"/>
    <property type="gene ID" value="LOC100677800"/>
</dbReference>
<dbReference type="Proteomes" id="UP000002358">
    <property type="component" value="Chromosome 2"/>
</dbReference>
<feature type="region of interest" description="Disordered" evidence="1">
    <location>
        <begin position="36"/>
        <end position="67"/>
    </location>
</feature>
<dbReference type="RefSeq" id="XP_003425872.2">
    <property type="nucleotide sequence ID" value="XM_003425824.5"/>
</dbReference>
<evidence type="ECO:0000313" key="2">
    <source>
        <dbReference type="EnsemblMetazoa" id="XP_003425872"/>
    </source>
</evidence>
<feature type="compositionally biased region" description="Basic and acidic residues" evidence="1">
    <location>
        <begin position="42"/>
        <end position="63"/>
    </location>
</feature>
<feature type="region of interest" description="Disordered" evidence="1">
    <location>
        <begin position="370"/>
        <end position="406"/>
    </location>
</feature>